<dbReference type="AlphaFoldDB" id="A0A6B2M297"/>
<proteinExistence type="inferred from homology"/>
<dbReference type="InterPro" id="IPR055438">
    <property type="entry name" value="AstE_AspA_cat"/>
</dbReference>
<comment type="cofactor">
    <cofactor evidence="1">
        <name>Zn(2+)</name>
        <dbReference type="ChEBI" id="CHEBI:29105"/>
    </cofactor>
</comment>
<dbReference type="EMBL" id="JAAGNX010000001">
    <property type="protein sequence ID" value="NDV61850.1"/>
    <property type="molecule type" value="Genomic_DNA"/>
</dbReference>
<dbReference type="Proteomes" id="UP000478417">
    <property type="component" value="Unassembled WGS sequence"/>
</dbReference>
<dbReference type="RefSeq" id="WP_163963149.1">
    <property type="nucleotide sequence ID" value="NZ_JAAGNX010000001.1"/>
</dbReference>
<reference evidence="7 8" key="1">
    <citation type="submission" date="2020-02" db="EMBL/GenBank/DDBJ databases">
        <title>Albibacoteraceae fam. nov., the first described family within the subdivision 4 Verrucomicrobia.</title>
        <authorList>
            <person name="Xi F."/>
        </authorList>
    </citation>
    <scope>NUCLEOTIDE SEQUENCE [LARGE SCALE GENOMIC DNA]</scope>
    <source>
        <strain evidence="7 8">CK1056</strain>
    </source>
</reference>
<comment type="similarity">
    <text evidence="5">Belongs to the peptidase M14 family.</text>
</comment>
<keyword evidence="2" id="KW-0479">Metal-binding</keyword>
<protein>
    <submittedName>
        <fullName evidence="7">M14 family metallocarboxypeptidase</fullName>
    </submittedName>
</protein>
<gene>
    <name evidence="7" type="ORF">G0Q06_05250</name>
</gene>
<dbReference type="CDD" id="cd06231">
    <property type="entry name" value="M14_REP34-like"/>
    <property type="match status" value="1"/>
</dbReference>
<evidence type="ECO:0000256" key="4">
    <source>
        <dbReference type="ARBA" id="ARBA00022833"/>
    </source>
</evidence>
<keyword evidence="7" id="KW-0645">Protease</keyword>
<keyword evidence="7" id="KW-0121">Carboxypeptidase</keyword>
<evidence type="ECO:0000256" key="2">
    <source>
        <dbReference type="ARBA" id="ARBA00022723"/>
    </source>
</evidence>
<dbReference type="InterPro" id="IPR000834">
    <property type="entry name" value="Peptidase_M14"/>
</dbReference>
<sequence>MNVEVYSERLEVAAKRAGFSVLSYGKVGDFSLPVLKRDVSDTAPSVYISAGVHGNEPAGPMAVLDMLRRKAFPEYANLTVFPLINPEGLLAGTRENAAGIDLNRDYGLSPRSVETKAQLEWIGQRSFDFVICLHEDDDGQGFYIYAHVDADTELDYEGIALKAAEPWTGIDQRELIDDMPAENGRMRPPEEVMDAFGNDLPEALRLHFHHSSKYTFTTETPSRQPIDKRIRAQCAVVEAVLAAWCNEQQPDPIA</sequence>
<dbReference type="Pfam" id="PF24827">
    <property type="entry name" value="AstE_AspA_cat"/>
    <property type="match status" value="1"/>
</dbReference>
<comment type="caution">
    <text evidence="7">The sequence shown here is derived from an EMBL/GenBank/DDBJ whole genome shotgun (WGS) entry which is preliminary data.</text>
</comment>
<name>A0A6B2M297_9BACT</name>
<evidence type="ECO:0000256" key="3">
    <source>
        <dbReference type="ARBA" id="ARBA00022801"/>
    </source>
</evidence>
<evidence type="ECO:0000313" key="8">
    <source>
        <dbReference type="Proteomes" id="UP000478417"/>
    </source>
</evidence>
<keyword evidence="8" id="KW-1185">Reference proteome</keyword>
<dbReference type="PROSITE" id="PS52035">
    <property type="entry name" value="PEPTIDASE_M14"/>
    <property type="match status" value="1"/>
</dbReference>
<dbReference type="GO" id="GO:0008270">
    <property type="term" value="F:zinc ion binding"/>
    <property type="evidence" value="ECO:0007669"/>
    <property type="project" value="InterPro"/>
</dbReference>
<feature type="domain" description="Peptidase M14" evidence="6">
    <location>
        <begin position="1"/>
        <end position="248"/>
    </location>
</feature>
<dbReference type="GO" id="GO:0006508">
    <property type="term" value="P:proteolysis"/>
    <property type="evidence" value="ECO:0007669"/>
    <property type="project" value="InterPro"/>
</dbReference>
<dbReference type="GO" id="GO:0016788">
    <property type="term" value="F:hydrolase activity, acting on ester bonds"/>
    <property type="evidence" value="ECO:0007669"/>
    <property type="project" value="InterPro"/>
</dbReference>
<evidence type="ECO:0000259" key="6">
    <source>
        <dbReference type="PROSITE" id="PS52035"/>
    </source>
</evidence>
<evidence type="ECO:0000313" key="7">
    <source>
        <dbReference type="EMBL" id="NDV61850.1"/>
    </source>
</evidence>
<dbReference type="GO" id="GO:0004181">
    <property type="term" value="F:metallocarboxypeptidase activity"/>
    <property type="evidence" value="ECO:0007669"/>
    <property type="project" value="InterPro"/>
</dbReference>
<keyword evidence="4" id="KW-0862">Zinc</keyword>
<dbReference type="Gene3D" id="3.40.630.10">
    <property type="entry name" value="Zn peptidases"/>
    <property type="match status" value="1"/>
</dbReference>
<organism evidence="7 8">
    <name type="scientific">Oceanipulchritudo coccoides</name>
    <dbReference type="NCBI Taxonomy" id="2706888"/>
    <lineage>
        <taxon>Bacteria</taxon>
        <taxon>Pseudomonadati</taxon>
        <taxon>Verrucomicrobiota</taxon>
        <taxon>Opitutia</taxon>
        <taxon>Puniceicoccales</taxon>
        <taxon>Oceanipulchritudinaceae</taxon>
        <taxon>Oceanipulchritudo</taxon>
    </lineage>
</organism>
<evidence type="ECO:0000256" key="5">
    <source>
        <dbReference type="PROSITE-ProRule" id="PRU01379"/>
    </source>
</evidence>
<feature type="active site" description="Proton donor/acceptor" evidence="5">
    <location>
        <position position="219"/>
    </location>
</feature>
<dbReference type="SUPFAM" id="SSF53187">
    <property type="entry name" value="Zn-dependent exopeptidases"/>
    <property type="match status" value="1"/>
</dbReference>
<keyword evidence="3" id="KW-0378">Hydrolase</keyword>
<accession>A0A6B2M297</accession>
<evidence type="ECO:0000256" key="1">
    <source>
        <dbReference type="ARBA" id="ARBA00001947"/>
    </source>
</evidence>